<evidence type="ECO:0000256" key="9">
    <source>
        <dbReference type="ARBA" id="ARBA00023167"/>
    </source>
</evidence>
<reference evidence="15" key="1">
    <citation type="submission" date="2020-11" db="EMBL/GenBank/DDBJ databases">
        <title>Kefir isolates.</title>
        <authorList>
            <person name="Marcisauskas S."/>
            <person name="Kim Y."/>
            <person name="Blasche S."/>
        </authorList>
    </citation>
    <scope>NUCLEOTIDE SEQUENCE</scope>
    <source>
        <strain evidence="15">Olga-1</strain>
    </source>
</reference>
<evidence type="ECO:0000259" key="14">
    <source>
        <dbReference type="SMART" id="SM00859"/>
    </source>
</evidence>
<dbReference type="EMBL" id="PUHW01000414">
    <property type="protein sequence ID" value="KAG0686663.1"/>
    <property type="molecule type" value="Genomic_DNA"/>
</dbReference>
<keyword evidence="8" id="KW-0560">Oxidoreductase</keyword>
<comment type="pathway">
    <text evidence="2">Amino-acid biosynthesis; L-threonine biosynthesis; L-threonine from L-aspartate: step 2/5.</text>
</comment>
<accession>A0A9P6WJ04</accession>
<dbReference type="InterPro" id="IPR000534">
    <property type="entry name" value="Semialdehyde_DH_NAD-bd"/>
</dbReference>
<feature type="region of interest" description="Disordered" evidence="13">
    <location>
        <begin position="299"/>
        <end position="320"/>
    </location>
</feature>
<dbReference type="GO" id="GO:0009086">
    <property type="term" value="P:methionine biosynthetic process"/>
    <property type="evidence" value="ECO:0007669"/>
    <property type="project" value="UniProtKB-KW"/>
</dbReference>
<comment type="caution">
    <text evidence="15">The sequence shown here is derived from an EMBL/GenBank/DDBJ whole genome shotgun (WGS) entry which is preliminary data.</text>
</comment>
<dbReference type="Proteomes" id="UP000697127">
    <property type="component" value="Unassembled WGS sequence"/>
</dbReference>
<evidence type="ECO:0000256" key="10">
    <source>
        <dbReference type="ARBA" id="ARBA00049864"/>
    </source>
</evidence>
<dbReference type="Pfam" id="PF01118">
    <property type="entry name" value="Semialdhyde_dh"/>
    <property type="match status" value="1"/>
</dbReference>
<dbReference type="GO" id="GO:0004073">
    <property type="term" value="F:aspartate-semialdehyde dehydrogenase activity"/>
    <property type="evidence" value="ECO:0007669"/>
    <property type="project" value="UniProtKB-EC"/>
</dbReference>
<dbReference type="Gene3D" id="3.40.50.720">
    <property type="entry name" value="NAD(P)-binding Rossmann-like Domain"/>
    <property type="match status" value="1"/>
</dbReference>
<dbReference type="EC" id="1.2.1.11" evidence="4"/>
<feature type="compositionally biased region" description="Low complexity" evidence="13">
    <location>
        <begin position="359"/>
        <end position="375"/>
    </location>
</feature>
<keyword evidence="7" id="KW-0521">NADP</keyword>
<dbReference type="PANTHER" id="PTHR46718">
    <property type="entry name" value="ASPARTATE-SEMIALDEHYDE DEHYDROGENASE"/>
    <property type="match status" value="1"/>
</dbReference>
<gene>
    <name evidence="15" type="ORF">C6P40_003622</name>
</gene>
<dbReference type="InterPro" id="IPR036291">
    <property type="entry name" value="NAD(P)-bd_dom_sf"/>
</dbReference>
<dbReference type="PROSITE" id="PS01103">
    <property type="entry name" value="ASD"/>
    <property type="match status" value="1"/>
</dbReference>
<dbReference type="NCBIfam" id="NF006416">
    <property type="entry name" value="PRK08664.1"/>
    <property type="match status" value="1"/>
</dbReference>
<dbReference type="AlphaFoldDB" id="A0A9P6WJ04"/>
<keyword evidence="16" id="KW-1185">Reference proteome</keyword>
<dbReference type="Gene3D" id="3.30.360.10">
    <property type="entry name" value="Dihydrodipicolinate Reductase, domain 2"/>
    <property type="match status" value="1"/>
</dbReference>
<keyword evidence="5" id="KW-0028">Amino-acid biosynthesis</keyword>
<evidence type="ECO:0000313" key="15">
    <source>
        <dbReference type="EMBL" id="KAG0686663.1"/>
    </source>
</evidence>
<dbReference type="NCBIfam" id="TIGR00978">
    <property type="entry name" value="asd_EA"/>
    <property type="match status" value="1"/>
</dbReference>
<dbReference type="GO" id="GO:0009088">
    <property type="term" value="P:threonine biosynthetic process"/>
    <property type="evidence" value="ECO:0007669"/>
    <property type="project" value="UniProtKB-KW"/>
</dbReference>
<name>A0A9P6WJ04_9ASCO</name>
<dbReference type="InterPro" id="IPR012280">
    <property type="entry name" value="Semialdhyde_DH_dimer_dom"/>
</dbReference>
<dbReference type="GO" id="GO:0046983">
    <property type="term" value="F:protein dimerization activity"/>
    <property type="evidence" value="ECO:0007669"/>
    <property type="project" value="InterPro"/>
</dbReference>
<feature type="domain" description="Semialdehyde dehydrogenase NAD-binding" evidence="14">
    <location>
        <begin position="12"/>
        <end position="138"/>
    </location>
</feature>
<dbReference type="InterPro" id="IPR051823">
    <property type="entry name" value="ASADH-related"/>
</dbReference>
<proteinExistence type="inferred from homology"/>
<feature type="region of interest" description="Disordered" evidence="13">
    <location>
        <begin position="349"/>
        <end position="379"/>
    </location>
</feature>
<sequence>MVNTTNLPAKKKAGVLGATGSVGQRFILLLSQHPQFDLVAIGASSRSAGKKYIDACTWKQTDLMPKSAEDLIVSDCTSNSFKDCDIVFSGLDADVAGPIEKEFVESGLVVISNAKNYRRAENVPLIVPIANSDHLKMIENRIKIEGKQGFIICISNCSTAGLVAPLKPLVDQFGPLEFLSTTTLQAISGAGFSPGVSGIDILDNIVPYISGEEDKIEWEAKKVLGSLNDDATEFILDNDLRVSAQCNRVAVSDGHTECVSFKFKNRPAPSLEQIKSCLRDYVCEAKLLNCHSAPDHTIHVLEQPDRPQPRLDRNRDAGYGVSVGRIRPDPIFDYKMVILSHNTIIGAAGSGSTADDKTGNSSDSTDSNSKLNSNSITTPSSGNFNINKLDVNAIPLKSSHDESDLRQSAFHNFMNHQNDSFNNINSNSKSKFYLLDNNSESCESLCENIESSTINSFEKSTINNSIPNNISQIVESHISQINNNGNKNIEKNDDLKDDLTKFTTESTQSYSYTPVSVNSLTMRLNVLKRSLEILLENPEWLNTSLESFPDYNIHLNPLLSLSNNSNKKISYDNKIDSSKLKDFLKMEKNVSSSTLQNLLQTAINSDKNSSIITPPPLPESSNENIITPPSTQIFSARSNSISSNSSQVNNITINDDTLRDL</sequence>
<dbReference type="CDD" id="cd02315">
    <property type="entry name" value="ScASADH_like_N"/>
    <property type="match status" value="1"/>
</dbReference>
<evidence type="ECO:0000256" key="5">
    <source>
        <dbReference type="ARBA" id="ARBA00022605"/>
    </source>
</evidence>
<protein>
    <recommendedName>
        <fullName evidence="12">Aspartate-semialdehyde dehydrogenase</fullName>
        <ecNumber evidence="4">1.2.1.11</ecNumber>
    </recommendedName>
</protein>
<dbReference type="GO" id="GO:0051287">
    <property type="term" value="F:NAD binding"/>
    <property type="evidence" value="ECO:0007669"/>
    <property type="project" value="InterPro"/>
</dbReference>
<dbReference type="SMART" id="SM00859">
    <property type="entry name" value="Semialdhyde_dh"/>
    <property type="match status" value="1"/>
</dbReference>
<evidence type="ECO:0000256" key="2">
    <source>
        <dbReference type="ARBA" id="ARBA00005097"/>
    </source>
</evidence>
<comment type="similarity">
    <text evidence="3">Belongs to the aspartate-semialdehyde dehydrogenase family.</text>
</comment>
<comment type="catalytic activity">
    <reaction evidence="10">
        <text>L-aspartate 4-semialdehyde + phosphate + NADP(+) = 4-phospho-L-aspartate + NADPH + H(+)</text>
        <dbReference type="Rhea" id="RHEA:24284"/>
        <dbReference type="ChEBI" id="CHEBI:15378"/>
        <dbReference type="ChEBI" id="CHEBI:43474"/>
        <dbReference type="ChEBI" id="CHEBI:57535"/>
        <dbReference type="ChEBI" id="CHEBI:57783"/>
        <dbReference type="ChEBI" id="CHEBI:58349"/>
        <dbReference type="ChEBI" id="CHEBI:537519"/>
        <dbReference type="EC" id="1.2.1.11"/>
    </reaction>
    <physiologicalReaction direction="right-to-left" evidence="10">
        <dbReference type="Rhea" id="RHEA:24286"/>
    </physiologicalReaction>
</comment>
<dbReference type="FunFam" id="3.30.360.10:FF:000016">
    <property type="entry name" value="Probable aspartate-semialdehyde dehydrogenase"/>
    <property type="match status" value="1"/>
</dbReference>
<keyword evidence="9" id="KW-0486">Methionine biosynthesis</keyword>
<evidence type="ECO:0000256" key="6">
    <source>
        <dbReference type="ARBA" id="ARBA00022697"/>
    </source>
</evidence>
<evidence type="ECO:0000256" key="8">
    <source>
        <dbReference type="ARBA" id="ARBA00023002"/>
    </source>
</evidence>
<evidence type="ECO:0000256" key="13">
    <source>
        <dbReference type="SAM" id="MobiDB-lite"/>
    </source>
</evidence>
<evidence type="ECO:0000256" key="11">
    <source>
        <dbReference type="ARBA" id="ARBA00049950"/>
    </source>
</evidence>
<dbReference type="FunFam" id="3.40.50.720:FF:000200">
    <property type="entry name" value="Aspartate-semialdehyde dehydrogenase"/>
    <property type="match status" value="1"/>
</dbReference>
<evidence type="ECO:0000256" key="3">
    <source>
        <dbReference type="ARBA" id="ARBA00010584"/>
    </source>
</evidence>
<dbReference type="SUPFAM" id="SSF55347">
    <property type="entry name" value="Glyceraldehyde-3-phosphate dehydrogenase-like, C-terminal domain"/>
    <property type="match status" value="1"/>
</dbReference>
<dbReference type="SUPFAM" id="SSF51735">
    <property type="entry name" value="NAD(P)-binding Rossmann-fold domains"/>
    <property type="match status" value="1"/>
</dbReference>
<dbReference type="InterPro" id="IPR000319">
    <property type="entry name" value="Asp-semialdehyde_DH_CS"/>
</dbReference>
<dbReference type="CDD" id="cd18130">
    <property type="entry name" value="ASADH_C_arch_fung_like"/>
    <property type="match status" value="1"/>
</dbReference>
<comment type="pathway">
    <text evidence="1">Amino-acid biosynthesis; L-methionine biosynthesis via de novo pathway; L-homoserine from L-aspartate: step 2/3.</text>
</comment>
<evidence type="ECO:0000313" key="16">
    <source>
        <dbReference type="Proteomes" id="UP000697127"/>
    </source>
</evidence>
<dbReference type="PANTHER" id="PTHR46718:SF1">
    <property type="entry name" value="ASPARTATE-SEMIALDEHYDE DEHYDROGENASE"/>
    <property type="match status" value="1"/>
</dbReference>
<comment type="function">
    <text evidence="11">Catalyzes the NADPH-dependent formation of L-aspartate 4-semialdehyde (L-ASA) by the reductive dephosphorylation of 4-phospho-L-aspartate. Mediates the second step in the biosynthesis of amino acids that derive from aspartate (the aspartate family of amino acids), including methioinine and threonine, the latter of which is a precursor to isoleucine.</text>
</comment>
<evidence type="ECO:0000256" key="12">
    <source>
        <dbReference type="ARBA" id="ARBA00050041"/>
    </source>
</evidence>
<organism evidence="15 16">
    <name type="scientific">Pichia californica</name>
    <dbReference type="NCBI Taxonomy" id="460514"/>
    <lineage>
        <taxon>Eukaryota</taxon>
        <taxon>Fungi</taxon>
        <taxon>Dikarya</taxon>
        <taxon>Ascomycota</taxon>
        <taxon>Saccharomycotina</taxon>
        <taxon>Pichiomycetes</taxon>
        <taxon>Pichiales</taxon>
        <taxon>Pichiaceae</taxon>
        <taxon>Pichia</taxon>
    </lineage>
</organism>
<feature type="non-terminal residue" evidence="15">
    <location>
        <position position="661"/>
    </location>
</feature>
<dbReference type="GO" id="GO:0050661">
    <property type="term" value="F:NADP binding"/>
    <property type="evidence" value="ECO:0007669"/>
    <property type="project" value="InterPro"/>
</dbReference>
<dbReference type="InterPro" id="IPR005676">
    <property type="entry name" value="Asp_semi-ald_DH_pep-lack"/>
</dbReference>
<evidence type="ECO:0000256" key="1">
    <source>
        <dbReference type="ARBA" id="ARBA00005021"/>
    </source>
</evidence>
<feature type="compositionally biased region" description="Basic and acidic residues" evidence="13">
    <location>
        <begin position="299"/>
        <end position="316"/>
    </location>
</feature>
<evidence type="ECO:0000256" key="4">
    <source>
        <dbReference type="ARBA" id="ARBA00013120"/>
    </source>
</evidence>
<keyword evidence="6" id="KW-0791">Threonine biosynthesis</keyword>
<dbReference type="Pfam" id="PF02774">
    <property type="entry name" value="Semialdhyde_dhC"/>
    <property type="match status" value="1"/>
</dbReference>
<evidence type="ECO:0000256" key="7">
    <source>
        <dbReference type="ARBA" id="ARBA00022857"/>
    </source>
</evidence>